<dbReference type="InterPro" id="IPR023198">
    <property type="entry name" value="PGP-like_dom2"/>
</dbReference>
<protein>
    <submittedName>
        <fullName evidence="1">HAD family phosphatase</fullName>
    </submittedName>
</protein>
<dbReference type="SUPFAM" id="SSF56784">
    <property type="entry name" value="HAD-like"/>
    <property type="match status" value="1"/>
</dbReference>
<proteinExistence type="predicted"/>
<dbReference type="EMBL" id="VUMN01000001">
    <property type="protein sequence ID" value="MSS57309.1"/>
    <property type="molecule type" value="Genomic_DNA"/>
</dbReference>
<name>A0A7X2NPV9_9FIRM</name>
<keyword evidence="2" id="KW-1185">Reference proteome</keyword>
<accession>A0A7X2NPV9</accession>
<gene>
    <name evidence="1" type="ORF">FYJ51_00085</name>
</gene>
<dbReference type="InterPro" id="IPR041492">
    <property type="entry name" value="HAD_2"/>
</dbReference>
<dbReference type="Gene3D" id="1.10.150.240">
    <property type="entry name" value="Putative phosphatase, domain 2"/>
    <property type="match status" value="1"/>
</dbReference>
<dbReference type="CDD" id="cd07505">
    <property type="entry name" value="HAD_BPGM-like"/>
    <property type="match status" value="1"/>
</dbReference>
<organism evidence="1 2">
    <name type="scientific">Stecheria intestinalis</name>
    <dbReference type="NCBI Taxonomy" id="2606630"/>
    <lineage>
        <taxon>Bacteria</taxon>
        <taxon>Bacillati</taxon>
        <taxon>Bacillota</taxon>
        <taxon>Erysipelotrichia</taxon>
        <taxon>Erysipelotrichales</taxon>
        <taxon>Erysipelotrichaceae</taxon>
        <taxon>Stecheria</taxon>
    </lineage>
</organism>
<dbReference type="Pfam" id="PF13419">
    <property type="entry name" value="HAD_2"/>
    <property type="match status" value="1"/>
</dbReference>
<dbReference type="NCBIfam" id="TIGR01509">
    <property type="entry name" value="HAD-SF-IA-v3"/>
    <property type="match status" value="1"/>
</dbReference>
<dbReference type="SFLD" id="SFLDS00003">
    <property type="entry name" value="Haloacid_Dehalogenase"/>
    <property type="match status" value="1"/>
</dbReference>
<comment type="caution">
    <text evidence="1">The sequence shown here is derived from an EMBL/GenBank/DDBJ whole genome shotgun (WGS) entry which is preliminary data.</text>
</comment>
<dbReference type="InterPro" id="IPR036412">
    <property type="entry name" value="HAD-like_sf"/>
</dbReference>
<dbReference type="PANTHER" id="PTHR18901:SF38">
    <property type="entry name" value="PSEUDOURIDINE-5'-PHOSPHATASE"/>
    <property type="match status" value="1"/>
</dbReference>
<dbReference type="PANTHER" id="PTHR18901">
    <property type="entry name" value="2-DEOXYGLUCOSE-6-PHOSPHATE PHOSPHATASE 2"/>
    <property type="match status" value="1"/>
</dbReference>
<dbReference type="SFLD" id="SFLDG01129">
    <property type="entry name" value="C1.5:_HAD__Beta-PGM__Phosphata"/>
    <property type="match status" value="1"/>
</dbReference>
<dbReference type="InterPro" id="IPR006439">
    <property type="entry name" value="HAD-SF_hydro_IA"/>
</dbReference>
<dbReference type="AlphaFoldDB" id="A0A7X2NPV9"/>
<evidence type="ECO:0000313" key="1">
    <source>
        <dbReference type="EMBL" id="MSS57309.1"/>
    </source>
</evidence>
<dbReference type="Gene3D" id="3.40.50.1000">
    <property type="entry name" value="HAD superfamily/HAD-like"/>
    <property type="match status" value="1"/>
</dbReference>
<dbReference type="RefSeq" id="WP_154501951.1">
    <property type="nucleotide sequence ID" value="NZ_JAQXPC010000027.1"/>
</dbReference>
<dbReference type="Proteomes" id="UP000461880">
    <property type="component" value="Unassembled WGS sequence"/>
</dbReference>
<dbReference type="InterPro" id="IPR023214">
    <property type="entry name" value="HAD_sf"/>
</dbReference>
<dbReference type="PRINTS" id="PR00413">
    <property type="entry name" value="HADHALOGNASE"/>
</dbReference>
<evidence type="ECO:0000313" key="2">
    <source>
        <dbReference type="Proteomes" id="UP000461880"/>
    </source>
</evidence>
<sequence>MEIQAVLFDCDGLMFETEIVSQLMWKNLMDRYGVKLPPDFFLKITGASRNDSDAYMRSIPGLEEHLPEIYQRRFDLSFWGHIQKDCLNKKGLLELVSYLETHKYQIAICSSSSEDYVKALLSTVSKPISYDALIGGNQVSHAKPDPEIFLKGAAAVSVSPEHCLVLEDSKQGILAAMRAGMHRCFIPDTIVPDEEMKEAMEFQCSDLSQVIDLLKQSRQGNCLPQERTI</sequence>
<reference evidence="1 2" key="1">
    <citation type="submission" date="2019-08" db="EMBL/GenBank/DDBJ databases">
        <title>In-depth cultivation of the pig gut microbiome towards novel bacterial diversity and tailored functional studies.</title>
        <authorList>
            <person name="Wylensek D."/>
            <person name="Hitch T.C.A."/>
            <person name="Clavel T."/>
        </authorList>
    </citation>
    <scope>NUCLEOTIDE SEQUENCE [LARGE SCALE GENOMIC DNA]</scope>
    <source>
        <strain evidence="1 2">Oil+RF-744-GAM-WT-6</strain>
    </source>
</reference>